<evidence type="ECO:0008006" key="3">
    <source>
        <dbReference type="Google" id="ProtNLM"/>
    </source>
</evidence>
<dbReference type="EMBL" id="JASMRX010000004">
    <property type="protein sequence ID" value="MDN6878765.1"/>
    <property type="molecule type" value="Genomic_DNA"/>
</dbReference>
<dbReference type="Pfam" id="PF26363">
    <property type="entry name" value="Phospholipase-like"/>
    <property type="match status" value="1"/>
</dbReference>
<protein>
    <recommendedName>
        <fullName evidence="3">Phospholipase</fullName>
    </recommendedName>
</protein>
<proteinExistence type="predicted"/>
<accession>A0ABT8LN82</accession>
<evidence type="ECO:0000313" key="1">
    <source>
        <dbReference type="EMBL" id="MDN6878765.1"/>
    </source>
</evidence>
<sequence length="183" mass="19368">MNDWINNGAQGMGASSDYYKQAVKIGLQVKNSSGVDISGHSLGGGMASAASMTSGKPAWTFNAAGLHHGTVGKYGAEMIGSAKNIQAYRVEGELLTTLQEVNNESDYELLKNALPDSLQKPWGVALPFTLKEWSSLVVPDAVGIPHTLAGGTGTLLDKHGIDQTITLIEDQKDEDVATIRGRI</sequence>
<dbReference type="RefSeq" id="WP_301480140.1">
    <property type="nucleotide sequence ID" value="NZ_JASMRX010000004.1"/>
</dbReference>
<dbReference type="Proteomes" id="UP001176500">
    <property type="component" value="Unassembled WGS sequence"/>
</dbReference>
<dbReference type="InterPro" id="IPR029058">
    <property type="entry name" value="AB_hydrolase_fold"/>
</dbReference>
<comment type="caution">
    <text evidence="1">The sequence shown here is derived from an EMBL/GenBank/DDBJ whole genome shotgun (WGS) entry which is preliminary data.</text>
</comment>
<organism evidence="1 2">
    <name type="scientific">Serratia bockelmannii</name>
    <dbReference type="NCBI Taxonomy" id="2703793"/>
    <lineage>
        <taxon>Bacteria</taxon>
        <taxon>Pseudomonadati</taxon>
        <taxon>Pseudomonadota</taxon>
        <taxon>Gammaproteobacteria</taxon>
        <taxon>Enterobacterales</taxon>
        <taxon>Yersiniaceae</taxon>
        <taxon>Serratia</taxon>
    </lineage>
</organism>
<name>A0ABT8LN82_9GAMM</name>
<keyword evidence="2" id="KW-1185">Reference proteome</keyword>
<gene>
    <name evidence="1" type="ORF">QO199_08875</name>
</gene>
<reference evidence="1" key="1">
    <citation type="submission" date="2023-05" db="EMBL/GenBank/DDBJ databases">
        <title>Cannabis rhizosphere genomes.</title>
        <authorList>
            <person name="Goff K.L."/>
        </authorList>
    </citation>
    <scope>NUCLEOTIDE SEQUENCE</scope>
    <source>
        <strain evidence="1">SPPC 2817</strain>
    </source>
</reference>
<evidence type="ECO:0000313" key="2">
    <source>
        <dbReference type="Proteomes" id="UP001176500"/>
    </source>
</evidence>
<dbReference type="SUPFAM" id="SSF53474">
    <property type="entry name" value="alpha/beta-Hydrolases"/>
    <property type="match status" value="1"/>
</dbReference>